<keyword evidence="2" id="KW-0175">Coiled coil</keyword>
<dbReference type="PANTHER" id="PTHR33223:SF11">
    <property type="entry name" value="ELEMENT PROTEIN, PUTATIVE-RELATED"/>
    <property type="match status" value="1"/>
</dbReference>
<dbReference type="PANTHER" id="PTHR33223">
    <property type="entry name" value="CCHC-TYPE DOMAIN-CONTAINING PROTEIN"/>
    <property type="match status" value="1"/>
</dbReference>
<feature type="coiled-coil region" evidence="2">
    <location>
        <begin position="238"/>
        <end position="268"/>
    </location>
</feature>
<feature type="compositionally biased region" description="Polar residues" evidence="3">
    <location>
        <begin position="343"/>
        <end position="354"/>
    </location>
</feature>
<evidence type="ECO:0000256" key="1">
    <source>
        <dbReference type="PROSITE-ProRule" id="PRU00047"/>
    </source>
</evidence>
<comment type="caution">
    <text evidence="5">The sequence shown here is derived from an EMBL/GenBank/DDBJ whole genome shotgun (WGS) entry which is preliminary data.</text>
</comment>
<dbReference type="GO" id="GO:0003676">
    <property type="term" value="F:nucleic acid binding"/>
    <property type="evidence" value="ECO:0007669"/>
    <property type="project" value="InterPro"/>
</dbReference>
<dbReference type="SUPFAM" id="SSF57756">
    <property type="entry name" value="Retrovirus zinc finger-like domains"/>
    <property type="match status" value="1"/>
</dbReference>
<feature type="region of interest" description="Disordered" evidence="3">
    <location>
        <begin position="819"/>
        <end position="850"/>
    </location>
</feature>
<dbReference type="AlphaFoldDB" id="A0A6L2NVM1"/>
<dbReference type="PROSITE" id="PS50158">
    <property type="entry name" value="ZF_CCHC"/>
    <property type="match status" value="1"/>
</dbReference>
<dbReference type="InterPro" id="IPR001878">
    <property type="entry name" value="Znf_CCHC"/>
</dbReference>
<dbReference type="EMBL" id="BKCJ010010166">
    <property type="protein sequence ID" value="GEU90351.1"/>
    <property type="molecule type" value="Genomic_DNA"/>
</dbReference>
<dbReference type="Gene3D" id="4.10.60.10">
    <property type="entry name" value="Zinc finger, CCHC-type"/>
    <property type="match status" value="1"/>
</dbReference>
<feature type="compositionally biased region" description="Low complexity" evidence="3">
    <location>
        <begin position="981"/>
        <end position="994"/>
    </location>
</feature>
<dbReference type="InterPro" id="IPR036875">
    <property type="entry name" value="Znf_CCHC_sf"/>
</dbReference>
<sequence>MLLKVLRLQLLLQQQNKKAQRRLELKETSTLLMGILNERQLKFNPIKDAKSLLQAVEKRFEGNVATKKTQRNLLKQQYENFTASSSEVLDQNFDRFKKLISQLEIHGESISQKDVNKKFLRREANRLGFILDVLKCLKGSYSLISLVTKRIIYCLFEVEIEFHRRFLKNTRSKFSMNGNETIGFDKSKVECYNCHKRGHFARECRAPRSQDTKHKEGTRRTVPVETSASSTLVSCDRLGELMRKLELAQKQKDKIQQTIEKFKNLSKNLSKLIDCQIVDKCKRGLGYNVVPPRYTRNFMPPKPDLSGLEEFVNKPIVSEPTVKKPIIEPSEAKASADKPKVGNPQQDLQNKGVNYSGCSRHMTGNMSYLTDDEEINRGYVAFGGKPKGGKITSKGTIKTGKLDFENVYFVRELEFNLFSVSQICDKKNSVLFNDTKCIVLSPNFKLTDESHVLLKVPRKNNMYSVDLNNIVPKEGLTCLFTKATSDESKLWHRRRSKEIVKPGLRTIIKTPVATMEDTRTMSKLLQAPTQGYEDAIVIPAILAENFKLKITSTLKYKNFPHDAIKLMLFPFSLEGEAWTWLEKEPPRSIHTWEDLVSKFVDYFFPHSKTTNLKNDITNFQQMFDETFCEAWDRFKDLLPDGNLLNRTPRDALMIIKNKSKARTLRNKLIISKVSTTTSSPSPSSDVTALTKIVKELVLMNNASQQATVKAIEEICVTYGGPHTYYEYLATSGNTFNACAAVRPYNQGGNGYRPQGDPNYCGSNQMGPPGFPPPNVQNSQNYNQNRPSGSGSLPSNTVANPRCNVKAIITQSGVAYEGPSILPTSSSLPKEVEREPEVTKDKVQPTCSESTAHVQPPVVQLPILEADVAPKPNSKSMEEAFALETYSYSHDSRARKPIGPTTFLFDLLRLTRMARALIDVNGKELTLRVNDEAITFKVGHTSRYSRNYYEESVNQINVIDVTCEEYAQEVLGFSNSLTSGNPTPSDPIIASSSPSFTLFEG</sequence>
<reference evidence="5" key="1">
    <citation type="journal article" date="2019" name="Sci. Rep.">
        <title>Draft genome of Tanacetum cinerariifolium, the natural source of mosquito coil.</title>
        <authorList>
            <person name="Yamashiro T."/>
            <person name="Shiraishi A."/>
            <person name="Satake H."/>
            <person name="Nakayama K."/>
        </authorList>
    </citation>
    <scope>NUCLEOTIDE SEQUENCE</scope>
</reference>
<feature type="region of interest" description="Disordered" evidence="3">
    <location>
        <begin position="981"/>
        <end position="1000"/>
    </location>
</feature>
<dbReference type="Pfam" id="PF03732">
    <property type="entry name" value="Retrotrans_gag"/>
    <property type="match status" value="1"/>
</dbReference>
<feature type="region of interest" description="Disordered" evidence="3">
    <location>
        <begin position="749"/>
        <end position="796"/>
    </location>
</feature>
<dbReference type="GO" id="GO:0008270">
    <property type="term" value="F:zinc ion binding"/>
    <property type="evidence" value="ECO:0007669"/>
    <property type="project" value="UniProtKB-KW"/>
</dbReference>
<keyword evidence="1" id="KW-0863">Zinc-finger</keyword>
<evidence type="ECO:0000313" key="5">
    <source>
        <dbReference type="EMBL" id="GEU90351.1"/>
    </source>
</evidence>
<evidence type="ECO:0000259" key="4">
    <source>
        <dbReference type="PROSITE" id="PS50158"/>
    </source>
</evidence>
<dbReference type="InterPro" id="IPR054722">
    <property type="entry name" value="PolX-like_BBD"/>
</dbReference>
<proteinExistence type="predicted"/>
<evidence type="ECO:0000256" key="3">
    <source>
        <dbReference type="SAM" id="MobiDB-lite"/>
    </source>
</evidence>
<gene>
    <name evidence="5" type="ORF">Tci_062329</name>
</gene>
<feature type="domain" description="CCHC-type" evidence="4">
    <location>
        <begin position="191"/>
        <end position="205"/>
    </location>
</feature>
<feature type="region of interest" description="Disordered" evidence="3">
    <location>
        <begin position="323"/>
        <end position="354"/>
    </location>
</feature>
<accession>A0A6L2NVM1</accession>
<feature type="compositionally biased region" description="Basic and acidic residues" evidence="3">
    <location>
        <begin position="829"/>
        <end position="842"/>
    </location>
</feature>
<evidence type="ECO:0000256" key="2">
    <source>
        <dbReference type="SAM" id="Coils"/>
    </source>
</evidence>
<feature type="compositionally biased region" description="Basic and acidic residues" evidence="3">
    <location>
        <begin position="323"/>
        <end position="340"/>
    </location>
</feature>
<keyword evidence="1" id="KW-0479">Metal-binding</keyword>
<dbReference type="InterPro" id="IPR005162">
    <property type="entry name" value="Retrotrans_gag_dom"/>
</dbReference>
<protein>
    <submittedName>
        <fullName evidence="5">Ribonuclease H-like domain-containing protein</fullName>
    </submittedName>
</protein>
<feature type="compositionally biased region" description="Polar residues" evidence="3">
    <location>
        <begin position="775"/>
        <end position="796"/>
    </location>
</feature>
<name>A0A6L2NVM1_TANCI</name>
<keyword evidence="1" id="KW-0862">Zinc</keyword>
<organism evidence="5">
    <name type="scientific">Tanacetum cinerariifolium</name>
    <name type="common">Dalmatian daisy</name>
    <name type="synonym">Chrysanthemum cinerariifolium</name>
    <dbReference type="NCBI Taxonomy" id="118510"/>
    <lineage>
        <taxon>Eukaryota</taxon>
        <taxon>Viridiplantae</taxon>
        <taxon>Streptophyta</taxon>
        <taxon>Embryophyta</taxon>
        <taxon>Tracheophyta</taxon>
        <taxon>Spermatophyta</taxon>
        <taxon>Magnoliopsida</taxon>
        <taxon>eudicotyledons</taxon>
        <taxon>Gunneridae</taxon>
        <taxon>Pentapetalae</taxon>
        <taxon>asterids</taxon>
        <taxon>campanulids</taxon>
        <taxon>Asterales</taxon>
        <taxon>Asteraceae</taxon>
        <taxon>Asteroideae</taxon>
        <taxon>Anthemideae</taxon>
        <taxon>Anthemidinae</taxon>
        <taxon>Tanacetum</taxon>
    </lineage>
</organism>
<dbReference type="Pfam" id="PF22936">
    <property type="entry name" value="Pol_BBD"/>
    <property type="match status" value="1"/>
</dbReference>
<dbReference type="SMART" id="SM00343">
    <property type="entry name" value="ZnF_C2HC"/>
    <property type="match status" value="1"/>
</dbReference>
<dbReference type="Pfam" id="PF00098">
    <property type="entry name" value="zf-CCHC"/>
    <property type="match status" value="1"/>
</dbReference>